<evidence type="ECO:0000313" key="1">
    <source>
        <dbReference type="EMBL" id="KAF8820053.1"/>
    </source>
</evidence>
<keyword evidence="2" id="KW-1185">Reference proteome</keyword>
<comment type="caution">
    <text evidence="1">The sequence shown here is derived from an EMBL/GenBank/DDBJ whole genome shotgun (WGS) entry which is preliminary data.</text>
</comment>
<dbReference type="Proteomes" id="UP000823046">
    <property type="component" value="Unassembled WGS sequence"/>
</dbReference>
<dbReference type="EMBL" id="JADAQX010000497">
    <property type="protein sequence ID" value="KAF8820053.1"/>
    <property type="molecule type" value="Genomic_DNA"/>
</dbReference>
<evidence type="ECO:0000313" key="2">
    <source>
        <dbReference type="Proteomes" id="UP000823046"/>
    </source>
</evidence>
<accession>A0ABQ7J7X4</accession>
<proteinExistence type="predicted"/>
<sequence length="323" mass="37114">GPFSVLKEVMIALQISVWNPTDLLRMLHTKASDIRMSRYLDTVFPFLTSVKLLKEFGVILSDRSVMTVELAVQAYLTFSEKSTILVNNALIFESAIEKLFNEALTDVRNLSLLPILAICHRYSLRRWQTESDGFHAGGPESEVAPVILNLSNDNLKIQTIDFFLWPAYRISTFALPWKDLICAYIEILEVSSFLTITGLTEMHLRQLFTWLFHNWIANSDSNTSDDSFIKFFLSYEAKGDLPYFKTPSLLRNVPISDVKRQYVLAAVSVLLGFLKELEECALQVQRRFPPITGHAEWNEHVTQLLLDRRNELLNYESTIKISR</sequence>
<protein>
    <submittedName>
        <fullName evidence="1">Uncharacterized protein</fullName>
    </submittedName>
</protein>
<organism evidence="1 2">
    <name type="scientific">Cardiosporidium cionae</name>
    <dbReference type="NCBI Taxonomy" id="476202"/>
    <lineage>
        <taxon>Eukaryota</taxon>
        <taxon>Sar</taxon>
        <taxon>Alveolata</taxon>
        <taxon>Apicomplexa</taxon>
        <taxon>Aconoidasida</taxon>
        <taxon>Nephromycida</taxon>
        <taxon>Cardiosporidium</taxon>
    </lineage>
</organism>
<feature type="non-terminal residue" evidence="1">
    <location>
        <position position="1"/>
    </location>
</feature>
<gene>
    <name evidence="1" type="ORF">IE077_003636</name>
</gene>
<name>A0ABQ7J7X4_9APIC</name>
<reference evidence="1 2" key="1">
    <citation type="journal article" date="2020" name="bioRxiv">
        <title>Metabolic contributions of an alphaproteobacterial endosymbiont in the apicomplexan Cardiosporidium cionae.</title>
        <authorList>
            <person name="Hunter E.S."/>
            <person name="Paight C.J."/>
            <person name="Lane C.E."/>
        </authorList>
    </citation>
    <scope>NUCLEOTIDE SEQUENCE [LARGE SCALE GENOMIC DNA]</scope>
    <source>
        <strain evidence="1">ESH_2018</strain>
    </source>
</reference>